<organism evidence="1 2">
    <name type="scientific">Fulvivirga imtechensis AK7</name>
    <dbReference type="NCBI Taxonomy" id="1237149"/>
    <lineage>
        <taxon>Bacteria</taxon>
        <taxon>Pseudomonadati</taxon>
        <taxon>Bacteroidota</taxon>
        <taxon>Cytophagia</taxon>
        <taxon>Cytophagales</taxon>
        <taxon>Fulvivirgaceae</taxon>
        <taxon>Fulvivirga</taxon>
    </lineage>
</organism>
<dbReference type="EMBL" id="AMZN01000033">
    <property type="protein sequence ID" value="ELR71792.1"/>
    <property type="molecule type" value="Genomic_DNA"/>
</dbReference>
<accession>L8JX58</accession>
<comment type="caution">
    <text evidence="1">The sequence shown here is derived from an EMBL/GenBank/DDBJ whole genome shotgun (WGS) entry which is preliminary data.</text>
</comment>
<proteinExistence type="predicted"/>
<dbReference type="Proteomes" id="UP000011135">
    <property type="component" value="Unassembled WGS sequence"/>
</dbReference>
<protein>
    <submittedName>
        <fullName evidence="1">Uncharacterized protein</fullName>
    </submittedName>
</protein>
<dbReference type="OrthoDB" id="4055014at2"/>
<name>L8JX58_9BACT</name>
<evidence type="ECO:0000313" key="1">
    <source>
        <dbReference type="EMBL" id="ELR71792.1"/>
    </source>
</evidence>
<gene>
    <name evidence="1" type="ORF">C900_02377</name>
</gene>
<dbReference type="AlphaFoldDB" id="L8JX58"/>
<reference evidence="1 2" key="1">
    <citation type="submission" date="2012-12" db="EMBL/GenBank/DDBJ databases">
        <title>Genome assembly of Fulvivirga imtechensis AK7.</title>
        <authorList>
            <person name="Nupur N."/>
            <person name="Khatri I."/>
            <person name="Kumar R."/>
            <person name="Subramanian S."/>
            <person name="Pinnaka A."/>
        </authorList>
    </citation>
    <scope>NUCLEOTIDE SEQUENCE [LARGE SCALE GENOMIC DNA]</scope>
    <source>
        <strain evidence="1 2">AK7</strain>
    </source>
</reference>
<dbReference type="RefSeq" id="WP_009579774.1">
    <property type="nucleotide sequence ID" value="NZ_AMZN01000033.1"/>
</dbReference>
<sequence length="348" mass="40813">MIGANVNGIRVEDLFQCYDKYNFLYQEKKEKMQYLFPMIKANWDMALSMPWENFLLLTYSRPEKDLFASVSAWRSTLRSYCIQHMVSNQAENTRLILLHFLNILENDITEKNAIQVYYQPKTRFANNMFSHLHKAAGTEHSHLSPYSYLSYPVKPVPLHWDRVFAEELNKTNQKGIIDFIKREKGDFYSWVQDFDSDDFTLSTLDKEYSKYGLTRTRQVVAYKDESHKILGVSVINRASTGLNFSLLENSCEIILDSQHPIWLLNEVIKSILYHISNLYRQSDLDSVPLLVAPEYEGLIQAYGGKSMRTYNYFTCDNSVFEEWRSYLKSELKEVTEHLKIKNLESKAS</sequence>
<dbReference type="STRING" id="1237149.C900_02377"/>
<evidence type="ECO:0000313" key="2">
    <source>
        <dbReference type="Proteomes" id="UP000011135"/>
    </source>
</evidence>
<keyword evidence="2" id="KW-1185">Reference proteome</keyword>